<dbReference type="RefSeq" id="WP_125014987.1">
    <property type="nucleotide sequence ID" value="NZ_QWEZ01000001.1"/>
</dbReference>
<keyword evidence="5" id="KW-1185">Reference proteome</keyword>
<dbReference type="Proteomes" id="UP000280792">
    <property type="component" value="Unassembled WGS sequence"/>
</dbReference>
<feature type="coiled-coil region" evidence="1">
    <location>
        <begin position="102"/>
        <end position="129"/>
    </location>
</feature>
<sequence length="223" mass="24292">MDNHFFVLAIVMLIAGAFGGIVNFYLLGRTDERPNAWMRPVVLGIGASFLVPVVLDVLSIKLVIESAEDPSKLLIFTSICLIAAILSRYLSGSVGDRVAEEASRASMRVDELLVELRNLQEEIAPLIETETETELAGQVAAGEEVNPSDLDVTCNKVLKTLASGRFIFRSLSGLCEDSSADEATVRQTLAVLITKGLAGRSRGPKGERWFVTERGRRVLETLQ</sequence>
<dbReference type="SUPFAM" id="SSF46785">
    <property type="entry name" value="Winged helix' DNA-binding domain"/>
    <property type="match status" value="1"/>
</dbReference>
<evidence type="ECO:0000313" key="4">
    <source>
        <dbReference type="EMBL" id="RRJ84556.1"/>
    </source>
</evidence>
<feature type="transmembrane region" description="Helical" evidence="2">
    <location>
        <begin position="70"/>
        <end position="90"/>
    </location>
</feature>
<gene>
    <name evidence="4" type="ORF">D0544_05485</name>
</gene>
<keyword evidence="2" id="KW-1133">Transmembrane helix</keyword>
<reference evidence="4 5" key="1">
    <citation type="submission" date="2018-08" db="EMBL/GenBank/DDBJ databases">
        <authorList>
            <person name="Khan S.A."/>
        </authorList>
    </citation>
    <scope>NUCLEOTIDE SEQUENCE [LARGE SCALE GENOMIC DNA]</scope>
    <source>
        <strain evidence="4 5">GTF-13</strain>
    </source>
</reference>
<dbReference type="AlphaFoldDB" id="A0A3P3VS86"/>
<reference evidence="4 5" key="2">
    <citation type="submission" date="2018-12" db="EMBL/GenBank/DDBJ databases">
        <title>Simiduia agarivorans gen. nov., sp. nov., a marine, agarolytic bacterium isolated from shallow coastal water from Keelung, Taiwan.</title>
        <authorList>
            <person name="Shieh W.Y."/>
        </authorList>
    </citation>
    <scope>NUCLEOTIDE SEQUENCE [LARGE SCALE GENOMIC DNA]</scope>
    <source>
        <strain evidence="4 5">GTF-13</strain>
    </source>
</reference>
<feature type="transmembrane region" description="Helical" evidence="2">
    <location>
        <begin position="40"/>
        <end position="64"/>
    </location>
</feature>
<feature type="domain" description="YEATS-Like-Associating Three TM" evidence="3">
    <location>
        <begin position="4"/>
        <end position="109"/>
    </location>
</feature>
<evidence type="ECO:0000256" key="2">
    <source>
        <dbReference type="SAM" id="Phobius"/>
    </source>
</evidence>
<keyword evidence="2" id="KW-0472">Membrane</keyword>
<evidence type="ECO:0000256" key="1">
    <source>
        <dbReference type="SAM" id="Coils"/>
    </source>
</evidence>
<dbReference type="InterPro" id="IPR036390">
    <property type="entry name" value="WH_DNA-bd_sf"/>
</dbReference>
<protein>
    <recommendedName>
        <fullName evidence="3">YEATS-Like-Associating Three TM domain-containing protein</fullName>
    </recommendedName>
</protein>
<organism evidence="4 5">
    <name type="scientific">Aestuariirhabdus litorea</name>
    <dbReference type="NCBI Taxonomy" id="2528527"/>
    <lineage>
        <taxon>Bacteria</taxon>
        <taxon>Pseudomonadati</taxon>
        <taxon>Pseudomonadota</taxon>
        <taxon>Gammaproteobacteria</taxon>
        <taxon>Oceanospirillales</taxon>
        <taxon>Aestuariirhabdaceae</taxon>
        <taxon>Aestuariirhabdus</taxon>
    </lineage>
</organism>
<dbReference type="EMBL" id="QWEZ01000001">
    <property type="protein sequence ID" value="RRJ84556.1"/>
    <property type="molecule type" value="Genomic_DNA"/>
</dbReference>
<evidence type="ECO:0000313" key="5">
    <source>
        <dbReference type="Proteomes" id="UP000280792"/>
    </source>
</evidence>
<dbReference type="Pfam" id="PF20303">
    <property type="entry name" value="YLATT"/>
    <property type="match status" value="1"/>
</dbReference>
<evidence type="ECO:0000259" key="3">
    <source>
        <dbReference type="Pfam" id="PF20303"/>
    </source>
</evidence>
<keyword evidence="2" id="KW-0812">Transmembrane</keyword>
<comment type="caution">
    <text evidence="4">The sequence shown here is derived from an EMBL/GenBank/DDBJ whole genome shotgun (WGS) entry which is preliminary data.</text>
</comment>
<proteinExistence type="predicted"/>
<name>A0A3P3VS86_9GAMM</name>
<dbReference type="InterPro" id="IPR046890">
    <property type="entry name" value="YLATT"/>
</dbReference>
<accession>A0A3P3VS86</accession>
<feature type="transmembrane region" description="Helical" evidence="2">
    <location>
        <begin position="6"/>
        <end position="28"/>
    </location>
</feature>
<keyword evidence="1" id="KW-0175">Coiled coil</keyword>